<accession>A0ABP8Y8P8</accession>
<dbReference type="InterPro" id="IPR025110">
    <property type="entry name" value="AMP-bd_C"/>
</dbReference>
<name>A0ABP8Y8P8_9ACTN</name>
<keyword evidence="3" id="KW-0436">Ligase</keyword>
<evidence type="ECO:0000259" key="1">
    <source>
        <dbReference type="Pfam" id="PF00501"/>
    </source>
</evidence>
<sequence length="510" mass="54892">MNSHDIPFAHLWSRTVDRDGTRPFLLFRSDDGVTTQWTYAEFDRVVAQVAGSLRARGVGHGTPVHVVLRNAPIFVATWLAVARLGAWMVPVDPASTARDVASQVRRIRPQVALVAASRAAAFREGASGAVPCVVELNEDASDLDPQAEILSSPPVTGAPVSPGDRLAVMFTSGTTSEPKGVDLTQACYTTVSLAMAQAAHLAARHRWFVSLPLFHANAQYYCFGPAIAVGASVALVASFSASRWVAQARDLEVTHASLFASPIRMILARTPSDIAPLALEHIWFAQSLGREHHELFGSLAGRLPRQLYGMTETCAIVTADASEPPVHNVIGPAANRRICVVDPSTGHEVFPGEVGELWVHGQPGRDLFAGYLDAPEINARALTAHDGGYWFHTGDLVVRDAEGVCTFVGRMDDVIKVSGENVSLTETEAALAQAPGVLEVAVVAQPDPVRDQVPVAFIVAHDRANPPDMDELEAWAAENLAPAARPRAWNLIDELPRTSVGKVRRFQIPR</sequence>
<protein>
    <submittedName>
        <fullName evidence="3">ATP-dependent acyl-CoA ligase</fullName>
    </submittedName>
</protein>
<dbReference type="Proteomes" id="UP001499882">
    <property type="component" value="Unassembled WGS sequence"/>
</dbReference>
<dbReference type="InterPro" id="IPR042099">
    <property type="entry name" value="ANL_N_sf"/>
</dbReference>
<feature type="domain" description="AMP-dependent synthetase/ligase" evidence="1">
    <location>
        <begin position="15"/>
        <end position="372"/>
    </location>
</feature>
<dbReference type="InterPro" id="IPR020845">
    <property type="entry name" value="AMP-binding_CS"/>
</dbReference>
<dbReference type="InterPro" id="IPR045851">
    <property type="entry name" value="AMP-bd_C_sf"/>
</dbReference>
<organism evidence="3 4">
    <name type="scientific">Nocardioides endophyticus</name>
    <dbReference type="NCBI Taxonomy" id="1353775"/>
    <lineage>
        <taxon>Bacteria</taxon>
        <taxon>Bacillati</taxon>
        <taxon>Actinomycetota</taxon>
        <taxon>Actinomycetes</taxon>
        <taxon>Propionibacteriales</taxon>
        <taxon>Nocardioidaceae</taxon>
        <taxon>Nocardioides</taxon>
    </lineage>
</organism>
<evidence type="ECO:0000313" key="4">
    <source>
        <dbReference type="Proteomes" id="UP001499882"/>
    </source>
</evidence>
<evidence type="ECO:0000313" key="3">
    <source>
        <dbReference type="EMBL" id="GAA4722247.1"/>
    </source>
</evidence>
<dbReference type="SUPFAM" id="SSF56801">
    <property type="entry name" value="Acetyl-CoA synthetase-like"/>
    <property type="match status" value="1"/>
</dbReference>
<keyword evidence="4" id="KW-1185">Reference proteome</keyword>
<dbReference type="Pfam" id="PF00501">
    <property type="entry name" value="AMP-binding"/>
    <property type="match status" value="1"/>
</dbReference>
<dbReference type="RefSeq" id="WP_345524470.1">
    <property type="nucleotide sequence ID" value="NZ_BAABKN010000001.1"/>
</dbReference>
<dbReference type="PROSITE" id="PS00455">
    <property type="entry name" value="AMP_BINDING"/>
    <property type="match status" value="1"/>
</dbReference>
<gene>
    <name evidence="3" type="ORF">GCM10023350_00370</name>
</gene>
<dbReference type="EMBL" id="BAABKN010000001">
    <property type="protein sequence ID" value="GAA4722247.1"/>
    <property type="molecule type" value="Genomic_DNA"/>
</dbReference>
<dbReference type="InterPro" id="IPR050237">
    <property type="entry name" value="ATP-dep_AMP-bd_enzyme"/>
</dbReference>
<dbReference type="Gene3D" id="3.30.300.30">
    <property type="match status" value="1"/>
</dbReference>
<dbReference type="GO" id="GO:0016874">
    <property type="term" value="F:ligase activity"/>
    <property type="evidence" value="ECO:0007669"/>
    <property type="project" value="UniProtKB-KW"/>
</dbReference>
<proteinExistence type="predicted"/>
<evidence type="ECO:0000259" key="2">
    <source>
        <dbReference type="Pfam" id="PF13193"/>
    </source>
</evidence>
<dbReference type="PANTHER" id="PTHR43767">
    <property type="entry name" value="LONG-CHAIN-FATTY-ACID--COA LIGASE"/>
    <property type="match status" value="1"/>
</dbReference>
<dbReference type="Gene3D" id="3.40.50.12780">
    <property type="entry name" value="N-terminal domain of ligase-like"/>
    <property type="match status" value="1"/>
</dbReference>
<dbReference type="PANTHER" id="PTHR43767:SF1">
    <property type="entry name" value="NONRIBOSOMAL PEPTIDE SYNTHASE PES1 (EUROFUNG)-RELATED"/>
    <property type="match status" value="1"/>
</dbReference>
<comment type="caution">
    <text evidence="3">The sequence shown here is derived from an EMBL/GenBank/DDBJ whole genome shotgun (WGS) entry which is preliminary data.</text>
</comment>
<reference evidence="4" key="1">
    <citation type="journal article" date="2019" name="Int. J. Syst. Evol. Microbiol.">
        <title>The Global Catalogue of Microorganisms (GCM) 10K type strain sequencing project: providing services to taxonomists for standard genome sequencing and annotation.</title>
        <authorList>
            <consortium name="The Broad Institute Genomics Platform"/>
            <consortium name="The Broad Institute Genome Sequencing Center for Infectious Disease"/>
            <person name="Wu L."/>
            <person name="Ma J."/>
        </authorList>
    </citation>
    <scope>NUCLEOTIDE SEQUENCE [LARGE SCALE GENOMIC DNA]</scope>
    <source>
        <strain evidence="4">JCM 18532</strain>
    </source>
</reference>
<dbReference type="InterPro" id="IPR000873">
    <property type="entry name" value="AMP-dep_synth/lig_dom"/>
</dbReference>
<dbReference type="Pfam" id="PF13193">
    <property type="entry name" value="AMP-binding_C"/>
    <property type="match status" value="1"/>
</dbReference>
<feature type="domain" description="AMP-binding enzyme C-terminal" evidence="2">
    <location>
        <begin position="426"/>
        <end position="502"/>
    </location>
</feature>